<organism evidence="1 2">
    <name type="scientific">Virgibacillus salarius</name>
    <dbReference type="NCBI Taxonomy" id="447199"/>
    <lineage>
        <taxon>Bacteria</taxon>
        <taxon>Bacillati</taxon>
        <taxon>Bacillota</taxon>
        <taxon>Bacilli</taxon>
        <taxon>Bacillales</taxon>
        <taxon>Bacillaceae</taxon>
        <taxon>Virgibacillus</taxon>
    </lineage>
</organism>
<gene>
    <name evidence="1" type="ORF">KCX74_11520</name>
</gene>
<evidence type="ECO:0000313" key="2">
    <source>
        <dbReference type="Proteomes" id="UP000675284"/>
    </source>
</evidence>
<dbReference type="AlphaFoldDB" id="A0A941IBR8"/>
<keyword evidence="2" id="KW-1185">Reference proteome</keyword>
<sequence length="76" mass="8659">MRQLLFNGSLTDGMMLPKGIVPSEINYWGYLSFLIIQKGIDSYIEDLLHFEKADPECSTYPRLKKSDDKAGLVISF</sequence>
<proteinExistence type="predicted"/>
<name>A0A941IBR8_9BACI</name>
<protein>
    <submittedName>
        <fullName evidence="1">Uncharacterized protein</fullName>
    </submittedName>
</protein>
<dbReference type="EMBL" id="JAGSOT010000032">
    <property type="protein sequence ID" value="MBR7796667.1"/>
    <property type="molecule type" value="Genomic_DNA"/>
</dbReference>
<dbReference type="RefSeq" id="WP_166530465.1">
    <property type="nucleotide sequence ID" value="NZ_JAGSOT010000032.1"/>
</dbReference>
<comment type="caution">
    <text evidence="1">The sequence shown here is derived from an EMBL/GenBank/DDBJ whole genome shotgun (WGS) entry which is preliminary data.</text>
</comment>
<accession>A0A941IBR8</accession>
<reference evidence="1" key="1">
    <citation type="submission" date="2021-04" db="EMBL/GenBank/DDBJ databases">
        <title>Isolation and polyphasic classification of algal microorganism.</title>
        <authorList>
            <person name="Wang S."/>
        </authorList>
    </citation>
    <scope>NUCLEOTIDE SEQUENCE</scope>
    <source>
        <strain evidence="1">720a</strain>
    </source>
</reference>
<dbReference type="Proteomes" id="UP000675284">
    <property type="component" value="Unassembled WGS sequence"/>
</dbReference>
<evidence type="ECO:0000313" key="1">
    <source>
        <dbReference type="EMBL" id="MBR7796667.1"/>
    </source>
</evidence>